<evidence type="ECO:0000313" key="1">
    <source>
        <dbReference type="EMBL" id="CAI8844778.1"/>
    </source>
</evidence>
<reference evidence="1 2" key="1">
    <citation type="submission" date="2023-03" db="EMBL/GenBank/DDBJ databases">
        <authorList>
            <person name="Pearce D."/>
        </authorList>
    </citation>
    <scope>NUCLEOTIDE SEQUENCE [LARGE SCALE GENOMIC DNA]</scope>
    <source>
        <strain evidence="1">Msz</strain>
    </source>
</reference>
<proteinExistence type="predicted"/>
<accession>A0ABM9I2R9</accession>
<dbReference type="Proteomes" id="UP001162030">
    <property type="component" value="Chromosome"/>
</dbReference>
<keyword evidence="2" id="KW-1185">Reference proteome</keyword>
<organism evidence="1 2">
    <name type="scientific">Methylocaldum szegediense</name>
    <dbReference type="NCBI Taxonomy" id="73780"/>
    <lineage>
        <taxon>Bacteria</taxon>
        <taxon>Pseudomonadati</taxon>
        <taxon>Pseudomonadota</taxon>
        <taxon>Gammaproteobacteria</taxon>
        <taxon>Methylococcales</taxon>
        <taxon>Methylococcaceae</taxon>
        <taxon>Methylocaldum</taxon>
    </lineage>
</organism>
<protein>
    <submittedName>
        <fullName evidence="1">Uncharacterized protein</fullName>
    </submittedName>
</protein>
<gene>
    <name evidence="1" type="ORF">MSZNOR_2397</name>
</gene>
<sequence length="58" mass="6425">MVAIAAIVPEISALKPPLLYVRMVLLPPVLRLSRDCFLSLAAGSSEFRTNRPLPFMKN</sequence>
<evidence type="ECO:0000313" key="2">
    <source>
        <dbReference type="Proteomes" id="UP001162030"/>
    </source>
</evidence>
<dbReference type="EMBL" id="OX458333">
    <property type="protein sequence ID" value="CAI8844778.1"/>
    <property type="molecule type" value="Genomic_DNA"/>
</dbReference>
<name>A0ABM9I2R9_9GAMM</name>